<evidence type="ECO:0000313" key="3">
    <source>
        <dbReference type="Proteomes" id="UP000006038"/>
    </source>
</evidence>
<name>J3MBN8_ORYBR</name>
<dbReference type="InterPro" id="IPR001810">
    <property type="entry name" value="F-box_dom"/>
</dbReference>
<dbReference type="PANTHER" id="PTHR31672:SF13">
    <property type="entry name" value="F-BOX PROTEIN CPR30-LIKE"/>
    <property type="match status" value="1"/>
</dbReference>
<protein>
    <recommendedName>
        <fullName evidence="1">F-box domain-containing protein</fullName>
    </recommendedName>
</protein>
<accession>J3MBN8</accession>
<dbReference type="SUPFAM" id="SSF81383">
    <property type="entry name" value="F-box domain"/>
    <property type="match status" value="1"/>
</dbReference>
<organism evidence="2">
    <name type="scientific">Oryza brachyantha</name>
    <name type="common">malo sina</name>
    <dbReference type="NCBI Taxonomy" id="4533"/>
    <lineage>
        <taxon>Eukaryota</taxon>
        <taxon>Viridiplantae</taxon>
        <taxon>Streptophyta</taxon>
        <taxon>Embryophyta</taxon>
        <taxon>Tracheophyta</taxon>
        <taxon>Spermatophyta</taxon>
        <taxon>Magnoliopsida</taxon>
        <taxon>Liliopsida</taxon>
        <taxon>Poales</taxon>
        <taxon>Poaceae</taxon>
        <taxon>BOP clade</taxon>
        <taxon>Oryzoideae</taxon>
        <taxon>Oryzeae</taxon>
        <taxon>Oryzinae</taxon>
        <taxon>Oryza</taxon>
    </lineage>
</organism>
<reference evidence="2" key="1">
    <citation type="journal article" date="2013" name="Nat. Commun.">
        <title>Whole-genome sequencing of Oryza brachyantha reveals mechanisms underlying Oryza genome evolution.</title>
        <authorList>
            <person name="Chen J."/>
            <person name="Huang Q."/>
            <person name="Gao D."/>
            <person name="Wang J."/>
            <person name="Lang Y."/>
            <person name="Liu T."/>
            <person name="Li B."/>
            <person name="Bai Z."/>
            <person name="Luis Goicoechea J."/>
            <person name="Liang C."/>
            <person name="Chen C."/>
            <person name="Zhang W."/>
            <person name="Sun S."/>
            <person name="Liao Y."/>
            <person name="Zhang X."/>
            <person name="Yang L."/>
            <person name="Song C."/>
            <person name="Wang M."/>
            <person name="Shi J."/>
            <person name="Liu G."/>
            <person name="Liu J."/>
            <person name="Zhou H."/>
            <person name="Zhou W."/>
            <person name="Yu Q."/>
            <person name="An N."/>
            <person name="Chen Y."/>
            <person name="Cai Q."/>
            <person name="Wang B."/>
            <person name="Liu B."/>
            <person name="Min J."/>
            <person name="Huang Y."/>
            <person name="Wu H."/>
            <person name="Li Z."/>
            <person name="Zhang Y."/>
            <person name="Yin Y."/>
            <person name="Song W."/>
            <person name="Jiang J."/>
            <person name="Jackson S.A."/>
            <person name="Wing R.A."/>
            <person name="Wang J."/>
            <person name="Chen M."/>
        </authorList>
    </citation>
    <scope>NUCLEOTIDE SEQUENCE [LARGE SCALE GENOMIC DNA]</scope>
    <source>
        <strain evidence="2">cv. IRGC 101232</strain>
    </source>
</reference>
<keyword evidence="3" id="KW-1185">Reference proteome</keyword>
<evidence type="ECO:0000313" key="2">
    <source>
        <dbReference type="EnsemblPlants" id="OB06G14320.1"/>
    </source>
</evidence>
<proteinExistence type="predicted"/>
<sequence>PAGATMADIPDDVAEQILLRLPVKSILRFRSVCRSWRAMVADPRFVRPPLHPPAGAAPPRRRPPSMIVMPCWSVTDQRMGAVSFFHYQGHGAAA</sequence>
<dbReference type="InterPro" id="IPR036047">
    <property type="entry name" value="F-box-like_dom_sf"/>
</dbReference>
<dbReference type="STRING" id="4533.J3MBN8"/>
<dbReference type="Gramene" id="OB06G14320.1">
    <property type="protein sequence ID" value="OB06G14320.1"/>
    <property type="gene ID" value="OB06G14320"/>
</dbReference>
<dbReference type="CDD" id="cd22157">
    <property type="entry name" value="F-box_AtFBW1-like"/>
    <property type="match status" value="1"/>
</dbReference>
<dbReference type="HOGENOM" id="CLU_2392423_0_0_1"/>
<feature type="domain" description="F-box" evidence="1">
    <location>
        <begin position="3"/>
        <end position="49"/>
    </location>
</feature>
<dbReference type="Proteomes" id="UP000006038">
    <property type="component" value="Chromosome 6"/>
</dbReference>
<dbReference type="SMART" id="SM00256">
    <property type="entry name" value="FBOX"/>
    <property type="match status" value="1"/>
</dbReference>
<dbReference type="EnsemblPlants" id="OB06G14320.1">
    <property type="protein sequence ID" value="OB06G14320.1"/>
    <property type="gene ID" value="OB06G14320"/>
</dbReference>
<dbReference type="PROSITE" id="PS50181">
    <property type="entry name" value="FBOX"/>
    <property type="match status" value="1"/>
</dbReference>
<reference evidence="2" key="2">
    <citation type="submission" date="2013-04" db="UniProtKB">
        <authorList>
            <consortium name="EnsemblPlants"/>
        </authorList>
    </citation>
    <scope>IDENTIFICATION</scope>
</reference>
<evidence type="ECO:0000259" key="1">
    <source>
        <dbReference type="PROSITE" id="PS50181"/>
    </source>
</evidence>
<dbReference type="InterPro" id="IPR050796">
    <property type="entry name" value="SCF_F-box_component"/>
</dbReference>
<dbReference type="Gene3D" id="1.20.1280.50">
    <property type="match status" value="1"/>
</dbReference>
<dbReference type="PANTHER" id="PTHR31672">
    <property type="entry name" value="BNACNNG10540D PROTEIN"/>
    <property type="match status" value="1"/>
</dbReference>
<dbReference type="AlphaFoldDB" id="J3MBN8"/>
<dbReference type="Pfam" id="PF00646">
    <property type="entry name" value="F-box"/>
    <property type="match status" value="1"/>
</dbReference>